<organism evidence="1 2">
    <name type="scientific">Lachnoclostridium phytofermentans</name>
    <dbReference type="NCBI Taxonomy" id="66219"/>
    <lineage>
        <taxon>Bacteria</taxon>
        <taxon>Bacillati</taxon>
        <taxon>Bacillota</taxon>
        <taxon>Clostridia</taxon>
        <taxon>Lachnospirales</taxon>
        <taxon>Lachnospiraceae</taxon>
    </lineage>
</organism>
<dbReference type="Proteomes" id="UP000262969">
    <property type="component" value="Unassembled WGS sequence"/>
</dbReference>
<reference evidence="1 2" key="1">
    <citation type="journal article" date="2018" name="Nat. Biotechnol.">
        <title>A standardized bacterial taxonomy based on genome phylogeny substantially revises the tree of life.</title>
        <authorList>
            <person name="Parks D.H."/>
            <person name="Chuvochina M."/>
            <person name="Waite D.W."/>
            <person name="Rinke C."/>
            <person name="Skarshewski A."/>
            <person name="Chaumeil P.A."/>
            <person name="Hugenholtz P."/>
        </authorList>
    </citation>
    <scope>NUCLEOTIDE SEQUENCE [LARGE SCALE GENOMIC DNA]</scope>
    <source>
        <strain evidence="1">UBA11728</strain>
    </source>
</reference>
<dbReference type="EMBL" id="DPVV01000411">
    <property type="protein sequence ID" value="HCL03158.1"/>
    <property type="molecule type" value="Genomic_DNA"/>
</dbReference>
<gene>
    <name evidence="1" type="ORF">DHW61_12255</name>
</gene>
<comment type="caution">
    <text evidence="1">The sequence shown here is derived from an EMBL/GenBank/DDBJ whole genome shotgun (WGS) entry which is preliminary data.</text>
</comment>
<name>A0A3D2X9X9_9FIRM</name>
<protein>
    <submittedName>
        <fullName evidence="1">Uncharacterized protein</fullName>
    </submittedName>
</protein>
<accession>A0A3D2X9X9</accession>
<evidence type="ECO:0000313" key="2">
    <source>
        <dbReference type="Proteomes" id="UP000262969"/>
    </source>
</evidence>
<proteinExistence type="predicted"/>
<evidence type="ECO:0000313" key="1">
    <source>
        <dbReference type="EMBL" id="HCL03158.1"/>
    </source>
</evidence>
<sequence>MIFEEEVQLLNIPGTCVKCDNNLKFERHENLAGAAYCPNCDFVLELTKEEFDQVSVLIEE</sequence>
<dbReference type="AlphaFoldDB" id="A0A3D2X9X9"/>